<comment type="caution">
    <text evidence="1">The sequence shown here is derived from an EMBL/GenBank/DDBJ whole genome shotgun (WGS) entry which is preliminary data.</text>
</comment>
<accession>A0ABU5TVS0</accession>
<dbReference type="Proteomes" id="UP001301728">
    <property type="component" value="Unassembled WGS sequence"/>
</dbReference>
<reference evidence="1 2" key="1">
    <citation type="submission" date="2023-12" db="EMBL/GenBank/DDBJ databases">
        <title>Baltic Sea Cyanobacteria.</title>
        <authorList>
            <person name="Delbaje E."/>
            <person name="Fewer D.P."/>
            <person name="Shishido T.K."/>
        </authorList>
    </citation>
    <scope>NUCLEOTIDE SEQUENCE [LARGE SCALE GENOMIC DNA]</scope>
    <source>
        <strain evidence="1 2">CCNP 1315</strain>
    </source>
</reference>
<dbReference type="EMBL" id="JAYGHT010000016">
    <property type="protein sequence ID" value="MEA5518802.1"/>
    <property type="molecule type" value="Genomic_DNA"/>
</dbReference>
<gene>
    <name evidence="1" type="ORF">VB854_07555</name>
</gene>
<proteinExistence type="predicted"/>
<keyword evidence="2" id="KW-1185">Reference proteome</keyword>
<protein>
    <submittedName>
        <fullName evidence="1">Uncharacterized protein</fullName>
    </submittedName>
</protein>
<evidence type="ECO:0000313" key="2">
    <source>
        <dbReference type="Proteomes" id="UP001301728"/>
    </source>
</evidence>
<evidence type="ECO:0000313" key="1">
    <source>
        <dbReference type="EMBL" id="MEA5518802.1"/>
    </source>
</evidence>
<sequence length="41" mass="4877">MSETDFYKVILLWAISIPGKLFRQQLLNNQAQSFKEKNNVY</sequence>
<dbReference type="RefSeq" id="WP_323217707.1">
    <property type="nucleotide sequence ID" value="NZ_JAYGHT010000016.1"/>
</dbReference>
<name>A0ABU5TVS0_9CYAN</name>
<organism evidence="1 2">
    <name type="scientific">Limnoraphis robusta CCNP1315</name>
    <dbReference type="NCBI Taxonomy" id="3110306"/>
    <lineage>
        <taxon>Bacteria</taxon>
        <taxon>Bacillati</taxon>
        <taxon>Cyanobacteriota</taxon>
        <taxon>Cyanophyceae</taxon>
        <taxon>Oscillatoriophycideae</taxon>
        <taxon>Oscillatoriales</taxon>
        <taxon>Sirenicapillariaceae</taxon>
        <taxon>Limnoraphis</taxon>
    </lineage>
</organism>